<feature type="domain" description="ATP-cone" evidence="7">
    <location>
        <begin position="22"/>
        <end position="116"/>
    </location>
</feature>
<proteinExistence type="predicted"/>
<dbReference type="Gene3D" id="3.20.70.20">
    <property type="match status" value="1"/>
</dbReference>
<dbReference type="Pfam" id="PF03477">
    <property type="entry name" value="ATP-cone"/>
    <property type="match status" value="1"/>
</dbReference>
<dbReference type="InterPro" id="IPR019777">
    <property type="entry name" value="Form_AcTrfase_GR_CS"/>
</dbReference>
<evidence type="ECO:0000256" key="4">
    <source>
        <dbReference type="PROSITE-ProRule" id="PRU00492"/>
    </source>
</evidence>
<dbReference type="GO" id="GO:0009265">
    <property type="term" value="P:2'-deoxyribonucleotide biosynthetic process"/>
    <property type="evidence" value="ECO:0007669"/>
    <property type="project" value="TreeGrafter"/>
</dbReference>
<accession>F8DFG1</accession>
<dbReference type="PROSITE" id="PS51161">
    <property type="entry name" value="ATP_CONE"/>
    <property type="match status" value="1"/>
</dbReference>
<name>F8DFG1_STREP</name>
<dbReference type="InterPro" id="IPR005144">
    <property type="entry name" value="ATP-cone_dom"/>
</dbReference>
<dbReference type="InterPro" id="IPR001150">
    <property type="entry name" value="Gly_radical"/>
</dbReference>
<dbReference type="GO" id="GO:0004748">
    <property type="term" value="F:ribonucleoside-diphosphate reductase activity, thioredoxin disulfide as acceptor"/>
    <property type="evidence" value="ECO:0007669"/>
    <property type="project" value="TreeGrafter"/>
</dbReference>
<reference evidence="9" key="1">
    <citation type="submission" date="2011-06" db="EMBL/GenBank/DDBJ databases">
        <title>Complete sequence of Streptococcus parasanguinis strain ATCC 15912.</title>
        <authorList>
            <person name="Muzny D."/>
            <person name="Qin X."/>
            <person name="Buhay C."/>
            <person name="Dugan-Rocha S."/>
            <person name="Ding Y."/>
            <person name="Chen G."/>
            <person name="Hawes A."/>
            <person name="Holder M."/>
            <person name="Jhangiani S."/>
            <person name="Johnson A."/>
            <person name="Khan Z."/>
            <person name="Li Z."/>
            <person name="Liu W."/>
            <person name="Liu X."/>
            <person name="Perez L."/>
            <person name="Shen H."/>
            <person name="Wang Q."/>
            <person name="Watt J."/>
            <person name="Xi L."/>
            <person name="Xin Y."/>
            <person name="Zhou J."/>
            <person name="Deng J."/>
            <person name="Jiang H."/>
            <person name="Liu Y."/>
            <person name="Qu J."/>
            <person name="Song X.-Z."/>
            <person name="Zhang L."/>
            <person name="Villasana D."/>
            <person name="Johnson A."/>
            <person name="Liu J."/>
            <person name="Liyanage D."/>
            <person name="Lorensuhewa L."/>
            <person name="Robinson T."/>
            <person name="Song A."/>
            <person name="Song B.-B."/>
            <person name="Dinh H."/>
            <person name="Thornton R."/>
            <person name="Coyle M."/>
            <person name="Francisco L."/>
            <person name="Jackson L."/>
            <person name="Javaid M."/>
            <person name="Korchina V."/>
            <person name="Kovar C."/>
            <person name="Mata R."/>
            <person name="Mathew T."/>
            <person name="Ngo R."/>
            <person name="Nguyen L."/>
            <person name="Nguyen N."/>
            <person name="Okwuonu G."/>
            <person name="Ongeri F."/>
            <person name="Pham C."/>
            <person name="Simmons D."/>
            <person name="Wilczek-Boney K."/>
            <person name="Hale W."/>
            <person name="Jakkamsetti A."/>
            <person name="Pham P."/>
            <person name="Ruth R."/>
            <person name="San Lucas F."/>
            <person name="Warren J."/>
            <person name="Zhang J."/>
            <person name="Zhao Z."/>
            <person name="Zhou C."/>
            <person name="Zhu D."/>
            <person name="Lee S."/>
            <person name="Bess C."/>
            <person name="Blankenburg K."/>
            <person name="Forbes L."/>
            <person name="Fu Q."/>
            <person name="Gubbala S."/>
            <person name="Hirani K."/>
            <person name="Jayaseelan J.C."/>
            <person name="Lara F."/>
            <person name="Munidasa M."/>
            <person name="Palculict T."/>
            <person name="Patil S."/>
            <person name="Pu L.-L."/>
            <person name="Saada N."/>
            <person name="Tang L."/>
            <person name="Weissenberger G."/>
            <person name="Zhu Y."/>
            <person name="Hemphill L."/>
            <person name="Shang Y."/>
            <person name="Youmans B."/>
            <person name="Ayvaz T."/>
            <person name="Ross M."/>
            <person name="Santibanez J."/>
            <person name="Aqrawi P."/>
            <person name="Gross S."/>
            <person name="Joshi V."/>
            <person name="Fowler G."/>
            <person name="Nazareth L."/>
            <person name="Reid J."/>
            <person name="Worley K."/>
            <person name="Petrosino J."/>
            <person name="Highlander S."/>
            <person name="Gibbs R."/>
        </authorList>
    </citation>
    <scope>NUCLEOTIDE SEQUENCE [LARGE SCALE GENOMIC DNA]</scope>
    <source>
        <strain evidence="9">ATCC 15912 / DSM 6778 / CIP 104372 / LMG 14537</strain>
    </source>
</reference>
<dbReference type="Pfam" id="PF13597">
    <property type="entry name" value="NRDD"/>
    <property type="match status" value="1"/>
</dbReference>
<dbReference type="PROSITE" id="PS00850">
    <property type="entry name" value="GLY_RADICAL_1"/>
    <property type="match status" value="1"/>
</dbReference>
<dbReference type="SUPFAM" id="SSF51998">
    <property type="entry name" value="PFL-like glycyl radical enzymes"/>
    <property type="match status" value="1"/>
</dbReference>
<dbReference type="NCBIfam" id="TIGR02487">
    <property type="entry name" value="NrdD"/>
    <property type="match status" value="1"/>
</dbReference>
<evidence type="ECO:0000313" key="8">
    <source>
        <dbReference type="EMBL" id="AEH56423.1"/>
    </source>
</evidence>
<evidence type="ECO:0000256" key="2">
    <source>
        <dbReference type="ARBA" id="ARBA00022818"/>
    </source>
</evidence>
<dbReference type="PROSITE" id="PS51149">
    <property type="entry name" value="GLY_RADICAL_2"/>
    <property type="match status" value="1"/>
</dbReference>
<dbReference type="EMBL" id="CP002843">
    <property type="protein sequence ID" value="AEH56423.1"/>
    <property type="molecule type" value="Genomic_DNA"/>
</dbReference>
<feature type="modified residue" description="Glycine radical" evidence="5">
    <location>
        <position position="704"/>
    </location>
</feature>
<dbReference type="HOGENOM" id="CLU_002707_2_0_9"/>
<dbReference type="AlphaFoldDB" id="F8DFG1"/>
<dbReference type="InterPro" id="IPR012833">
    <property type="entry name" value="NrdD"/>
</dbReference>
<dbReference type="CDD" id="cd01675">
    <property type="entry name" value="RNR_III"/>
    <property type="match status" value="1"/>
</dbReference>
<keyword evidence="2 5" id="KW-0556">Organic radical</keyword>
<feature type="domain" description="Glycine radical" evidence="6">
    <location>
        <begin position="605"/>
        <end position="731"/>
    </location>
</feature>
<evidence type="ECO:0000256" key="1">
    <source>
        <dbReference type="ARBA" id="ARBA00022741"/>
    </source>
</evidence>
<dbReference type="GO" id="GO:0005524">
    <property type="term" value="F:ATP binding"/>
    <property type="evidence" value="ECO:0007669"/>
    <property type="project" value="UniProtKB-UniRule"/>
</dbReference>
<dbReference type="GO" id="GO:0031250">
    <property type="term" value="C:anaerobic ribonucleoside-triphosphate reductase complex"/>
    <property type="evidence" value="ECO:0007669"/>
    <property type="project" value="TreeGrafter"/>
</dbReference>
<keyword evidence="3 4" id="KW-0067">ATP-binding</keyword>
<evidence type="ECO:0000259" key="7">
    <source>
        <dbReference type="PROSITE" id="PS51161"/>
    </source>
</evidence>
<evidence type="ECO:0000259" key="6">
    <source>
        <dbReference type="PROSITE" id="PS51149"/>
    </source>
</evidence>
<dbReference type="GO" id="GO:0008998">
    <property type="term" value="F:ribonucleoside-triphosphate reductase (thioredoxin) activity"/>
    <property type="evidence" value="ECO:0007669"/>
    <property type="project" value="UniProtKB-EC"/>
</dbReference>
<organism evidence="8 9">
    <name type="scientific">Streptococcus parasanguinis (strain ATCC 15912 / DSM 6778 / CIP 104372 / LMG 14537)</name>
    <dbReference type="NCBI Taxonomy" id="760570"/>
    <lineage>
        <taxon>Bacteria</taxon>
        <taxon>Bacillati</taxon>
        <taxon>Bacillota</taxon>
        <taxon>Bacilli</taxon>
        <taxon>Lactobacillales</taxon>
        <taxon>Streptococcaceae</taxon>
        <taxon>Streptococcus</taxon>
    </lineage>
</organism>
<dbReference type="EC" id="1.17.4.2" evidence="8"/>
<keyword evidence="8" id="KW-0560">Oxidoreductase</keyword>
<gene>
    <name evidence="8" type="primary">nrdD</name>
    <name evidence="8" type="ordered locus">HMPREF0833_11392</name>
</gene>
<dbReference type="KEGG" id="scp:HMPREF0833_11392"/>
<dbReference type="NCBIfam" id="NF006732">
    <property type="entry name" value="PRK09263.1"/>
    <property type="match status" value="1"/>
</dbReference>
<dbReference type="GO" id="GO:0006260">
    <property type="term" value="P:DNA replication"/>
    <property type="evidence" value="ECO:0007669"/>
    <property type="project" value="InterPro"/>
</dbReference>
<dbReference type="PANTHER" id="PTHR21075:SF0">
    <property type="entry name" value="ANAEROBIC RIBONUCLEOSIDE-TRIPHOSPHATE REDUCTASE"/>
    <property type="match status" value="1"/>
</dbReference>
<dbReference type="PANTHER" id="PTHR21075">
    <property type="entry name" value="ANAEROBIC RIBONUCLEOSIDE-TRIPHOSPHATE REDUCTASE"/>
    <property type="match status" value="1"/>
</dbReference>
<sequence length="743" mass="84570">MKKGMFGMITLREEKLRMAPDIFVEKRDGRRVQFDVEKIYKALLKATEEVASLTPVLEAKLEAIVDRVIAEILERFPNGVKIYEIQNVVEHELLQANEYAIAESYITYRTQRDFERSKATDINFTIGKLLNKDQAVVNENANKDSDVFNTQRDLTAGIVGKSIGLKMLPKHVANAHQKGDIHYHDLDYSPYTPMTNCCLIDFEGMLRNGFKIGNAEVESPKSIQTATAQISQIIANVASSQYGGCSADRIDEVLAPYAEKNYQKHLADAKEWVLPEKQEDYAWSKTQKDIYDAMQSLEYEINTLFTSNGQTPFTSLGFGLGTNRFEREIQKAILEIRIKGLGSEHRTAIFPKLIFTLKRGLNLEPGTPNYDIKQLALECATKRMYPDVLSYDKIVELTGSFKVPMGCRSFLQGWKDENGVEVNSGRMNLGVVTVNLPRIALESDGDKEKFWQIFNERMNIAEDALVYRVERTKEATPANAPILYQYGAFGKRLGKYDQVDQLFRHRRATVSLGYIGLYEVATVFYGPNWEHNPEAKQFTIDIIKDMKARVEEWSDQYDYHFSIYSTPSESLTDRFCRLDTEKFGKVPDITDKEYYTNSFHYDVRKNPTPFEKLDFEKVYPEAGASGGFIHYCEYPVLQQNPKALEAVWDYAYDRVGYLGTNTPIDRCYKCDFEGDFTPTERGFACPNCGNSDPKTVDVVKRTCGYLGNPQARPMVNGRHKEIAARVKHMNGSTIKSAGHQVTG</sequence>
<evidence type="ECO:0000256" key="5">
    <source>
        <dbReference type="PROSITE-ProRule" id="PRU00493"/>
    </source>
</evidence>
<protein>
    <submittedName>
        <fullName evidence="8">Anaerobic ribonucleoside-triphosphate reductase</fullName>
        <ecNumber evidence="8">1.17.4.2</ecNumber>
    </submittedName>
</protein>
<evidence type="ECO:0000256" key="3">
    <source>
        <dbReference type="ARBA" id="ARBA00022840"/>
    </source>
</evidence>
<dbReference type="Proteomes" id="UP000001502">
    <property type="component" value="Chromosome"/>
</dbReference>
<keyword evidence="1 4" id="KW-0547">Nucleotide-binding</keyword>
<evidence type="ECO:0000313" key="9">
    <source>
        <dbReference type="Proteomes" id="UP000001502"/>
    </source>
</evidence>